<protein>
    <recommendedName>
        <fullName evidence="7">GPP34 family phosphoprotein</fullName>
    </recommendedName>
</protein>
<evidence type="ECO:0000256" key="4">
    <source>
        <dbReference type="ARBA" id="ARBA00023136"/>
    </source>
</evidence>
<evidence type="ECO:0000256" key="3">
    <source>
        <dbReference type="ARBA" id="ARBA00023121"/>
    </source>
</evidence>
<dbReference type="GO" id="GO:0070273">
    <property type="term" value="F:phosphatidylinositol-4-phosphate binding"/>
    <property type="evidence" value="ECO:0007669"/>
    <property type="project" value="InterPro"/>
</dbReference>
<dbReference type="Pfam" id="PF05719">
    <property type="entry name" value="GPP34"/>
    <property type="match status" value="1"/>
</dbReference>
<dbReference type="GO" id="GO:0005737">
    <property type="term" value="C:cytoplasm"/>
    <property type="evidence" value="ECO:0007669"/>
    <property type="project" value="UniProtKB-ARBA"/>
</dbReference>
<organism evidence="5 6">
    <name type="scientific">Streptomyces cacaoi</name>
    <dbReference type="NCBI Taxonomy" id="1898"/>
    <lineage>
        <taxon>Bacteria</taxon>
        <taxon>Bacillati</taxon>
        <taxon>Actinomycetota</taxon>
        <taxon>Actinomycetes</taxon>
        <taxon>Kitasatosporales</taxon>
        <taxon>Streptomycetaceae</taxon>
        <taxon>Streptomyces</taxon>
    </lineage>
</organism>
<evidence type="ECO:0008006" key="7">
    <source>
        <dbReference type="Google" id="ProtNLM"/>
    </source>
</evidence>
<gene>
    <name evidence="5" type="ORF">SCA03_45480</name>
</gene>
<accession>A0A4Y3R549</accession>
<evidence type="ECO:0000256" key="1">
    <source>
        <dbReference type="ARBA" id="ARBA00004255"/>
    </source>
</evidence>
<evidence type="ECO:0000256" key="2">
    <source>
        <dbReference type="ARBA" id="ARBA00023034"/>
    </source>
</evidence>
<keyword evidence="3" id="KW-0446">Lipid-binding</keyword>
<keyword evidence="6" id="KW-1185">Reference proteome</keyword>
<dbReference type="RefSeq" id="WP_086816098.1">
    <property type="nucleotide sequence ID" value="NZ_BJMM01000026.1"/>
</dbReference>
<name>A0A4Y3R549_STRCI</name>
<dbReference type="InterPro" id="IPR008628">
    <property type="entry name" value="GPP34-like"/>
</dbReference>
<sequence>MDLTLGEQLLLLTLDADSGRFRHQLQTEYAASAAALLELALADRIRLEGDRVLVRDAAPLGVPGLDGPLEQLAQQGEKDDLHRWIFALRRPAFDPALRALADKGALREERKGALRRTRYELLAGETVAATRERLAAVATRGEEPDERTACLVVLIHHGGLWETVLPDADQEALARRVTEITQGHWAHPALQQITDSIVTTLSSFASTTTATIIVNS</sequence>
<dbReference type="InterPro" id="IPR038261">
    <property type="entry name" value="GPP34-like_sf"/>
</dbReference>
<comment type="subcellular location">
    <subcellularLocation>
        <location evidence="1">Golgi apparatus membrane</location>
        <topology evidence="1">Peripheral membrane protein</topology>
        <orientation evidence="1">Cytoplasmic side</orientation>
    </subcellularLocation>
</comment>
<proteinExistence type="predicted"/>
<dbReference type="Gene3D" id="1.10.3630.10">
    <property type="entry name" value="yeast vps74-n-term truncation variant domain like"/>
    <property type="match status" value="1"/>
</dbReference>
<keyword evidence="4" id="KW-0472">Membrane</keyword>
<comment type="caution">
    <text evidence="5">The sequence shown here is derived from an EMBL/GenBank/DDBJ whole genome shotgun (WGS) entry which is preliminary data.</text>
</comment>
<dbReference type="Proteomes" id="UP000319210">
    <property type="component" value="Unassembled WGS sequence"/>
</dbReference>
<dbReference type="OrthoDB" id="4962633at2"/>
<dbReference type="GO" id="GO:0012505">
    <property type="term" value="C:endomembrane system"/>
    <property type="evidence" value="ECO:0007669"/>
    <property type="project" value="UniProtKB-ARBA"/>
</dbReference>
<reference evidence="5 6" key="1">
    <citation type="submission" date="2019-06" db="EMBL/GenBank/DDBJ databases">
        <title>Whole genome shotgun sequence of Streptomyces cacaoi subsp. cacaoi NBRC 12748.</title>
        <authorList>
            <person name="Hosoyama A."/>
            <person name="Uohara A."/>
            <person name="Ohji S."/>
            <person name="Ichikawa N."/>
        </authorList>
    </citation>
    <scope>NUCLEOTIDE SEQUENCE [LARGE SCALE GENOMIC DNA]</scope>
    <source>
        <strain evidence="5 6">NBRC 12748</strain>
    </source>
</reference>
<evidence type="ECO:0000313" key="6">
    <source>
        <dbReference type="Proteomes" id="UP000319210"/>
    </source>
</evidence>
<evidence type="ECO:0000313" key="5">
    <source>
        <dbReference type="EMBL" id="GEB51997.1"/>
    </source>
</evidence>
<keyword evidence="2" id="KW-0333">Golgi apparatus</keyword>
<dbReference type="AlphaFoldDB" id="A0A4Y3R549"/>
<dbReference type="EMBL" id="BJMM01000026">
    <property type="protein sequence ID" value="GEB51997.1"/>
    <property type="molecule type" value="Genomic_DNA"/>
</dbReference>